<dbReference type="EMBL" id="JACHIW010000001">
    <property type="protein sequence ID" value="MBB5155960.1"/>
    <property type="molecule type" value="Genomic_DNA"/>
</dbReference>
<dbReference type="Proteomes" id="UP000584374">
    <property type="component" value="Unassembled WGS sequence"/>
</dbReference>
<evidence type="ECO:0000313" key="1">
    <source>
        <dbReference type="EMBL" id="MBB5155960.1"/>
    </source>
</evidence>
<name>A0A840Q7X6_9PSEU</name>
<proteinExistence type="predicted"/>
<keyword evidence="2" id="KW-1185">Reference proteome</keyword>
<comment type="caution">
    <text evidence="1">The sequence shown here is derived from an EMBL/GenBank/DDBJ whole genome shotgun (WGS) entry which is preliminary data.</text>
</comment>
<dbReference type="AlphaFoldDB" id="A0A840Q7X6"/>
<protein>
    <submittedName>
        <fullName evidence="1">Uncharacterized protein</fullName>
    </submittedName>
</protein>
<organism evidence="1 2">
    <name type="scientific">Saccharopolyspora phatthalungensis</name>
    <dbReference type="NCBI Taxonomy" id="664693"/>
    <lineage>
        <taxon>Bacteria</taxon>
        <taxon>Bacillati</taxon>
        <taxon>Actinomycetota</taxon>
        <taxon>Actinomycetes</taxon>
        <taxon>Pseudonocardiales</taxon>
        <taxon>Pseudonocardiaceae</taxon>
        <taxon>Saccharopolyspora</taxon>
    </lineage>
</organism>
<accession>A0A840Q7X6</accession>
<gene>
    <name evidence="1" type="ORF">BJ970_003494</name>
</gene>
<reference evidence="1 2" key="1">
    <citation type="submission" date="2020-08" db="EMBL/GenBank/DDBJ databases">
        <title>Sequencing the genomes of 1000 actinobacteria strains.</title>
        <authorList>
            <person name="Klenk H.-P."/>
        </authorList>
    </citation>
    <scope>NUCLEOTIDE SEQUENCE [LARGE SCALE GENOMIC DNA]</scope>
    <source>
        <strain evidence="1 2">DSM 45584</strain>
    </source>
</reference>
<dbReference type="RefSeq" id="WP_184727196.1">
    <property type="nucleotide sequence ID" value="NZ_JACHIW010000001.1"/>
</dbReference>
<sequence length="126" mass="13521">MGPSSDRVGRVGVHGVALLVVGELGWKFREQNESDWGIDAIIEVFPVLPRVGHVEDRACNVARCRRRTAGVGADGVRMAAVIADRLPACGWPAARRSRSCIPNQPPVFGTISHVVHMCPEGEVSAV</sequence>
<evidence type="ECO:0000313" key="2">
    <source>
        <dbReference type="Proteomes" id="UP000584374"/>
    </source>
</evidence>